<reference evidence="2" key="1">
    <citation type="journal article" date="2006" name="J. Bacteriol.">
        <title>The genome of the obligately intracellular bacterium Ehrlichia canis reveals themes of complex membrane structure and immune evasion strategies.</title>
        <authorList>
            <person name="Mavromatis K."/>
            <person name="Doyle C.K."/>
            <person name="Lykidis A."/>
            <person name="Ivanova N."/>
            <person name="Francino M.P."/>
            <person name="Chain P."/>
            <person name="Shin M."/>
            <person name="Malfatti S."/>
            <person name="Larimer F."/>
            <person name="Copeland A."/>
            <person name="Detter J.C."/>
            <person name="Land M."/>
            <person name="Richardson P.M."/>
            <person name="Yu X.J."/>
            <person name="Walker D.H."/>
            <person name="McBride J.W."/>
            <person name="Kyrpides N.C."/>
        </authorList>
    </citation>
    <scope>NUCLEOTIDE SEQUENCE [LARGE SCALE GENOMIC DNA]</scope>
    <source>
        <strain evidence="2">Jake</strain>
    </source>
</reference>
<dbReference type="Proteomes" id="UP000000435">
    <property type="component" value="Chromosome"/>
</dbReference>
<keyword evidence="2" id="KW-1185">Reference proteome</keyword>
<proteinExistence type="predicted"/>
<name>A0ACA6AV49_EHRCJ</name>
<evidence type="ECO:0000313" key="2">
    <source>
        <dbReference type="Proteomes" id="UP000000435"/>
    </source>
</evidence>
<gene>
    <name evidence="1" type="ordered locus">Ecaj_0071</name>
</gene>
<organism evidence="1 2">
    <name type="scientific">Ehrlichia canis (strain Jake)</name>
    <dbReference type="NCBI Taxonomy" id="269484"/>
    <lineage>
        <taxon>Bacteria</taxon>
        <taxon>Pseudomonadati</taxon>
        <taxon>Pseudomonadota</taxon>
        <taxon>Alphaproteobacteria</taxon>
        <taxon>Rickettsiales</taxon>
        <taxon>Anaplasmataceae</taxon>
        <taxon>Ehrlichia</taxon>
    </lineage>
</organism>
<protein>
    <submittedName>
        <fullName evidence="1">Uncharacterized protein</fullName>
    </submittedName>
</protein>
<accession>A0ACA6AV49</accession>
<sequence length="641" mass="71360">MQSDTHESIVRVDVSNGSNDEQLNDNSEFAKRTDKSTQKTKGSDRKSECLLKDIVESSEKTLVTESTSAYSQDIHDAEEFESRLSSSQWSTVQKGTRSTTKGDKEQKKFSGDGVKCLGKTEGVYSESVVESSAQRVSVPKGSIVENSSQWDKKNQDIKNSQLKLLKAENIAESGIISGSGEEWSVKFSKKDSKRNKKSQTFESDATVKAIDVSHASTVGEGKASQELSSKYLQQGARPKVRSHTQSISVGLPIGNANSKDVSQKKNVSLSTVNVSEMKAHSCMVTGIGTGVHLETKPIGRSGDTYGCVTNKQYLASVDKFKMSVEKFAKMHMQYIANIVFDVFAIENGNIIFRDEIQNVLLKTTKNIELCSFVIKQGIIMQVMSRVCSSKLYNSVMYCASHWDNQKILDAVLLEILNLGPNALVSMLPSMRNVFLNMHEGIEHNVFRLYSGGFYSGLLNMCYDFITQIDKSPGLMRLYNFIILSSQIHFGTMYDVICKSQVTAAGVQNVEAIKKLIFNGHRVGSVQICPTIFVHRCCGVKRTFRHLYSPNYKNVACTIGNLNIPSVIIKECSCNIDEKVAQCIEEKTMSFDVFVEDMVCNCVKSLLYQNVKLLLEKDIALYEKEVRSKYQTMGSTTSSRML</sequence>
<evidence type="ECO:0000313" key="1">
    <source>
        <dbReference type="EMBL" id="AAZ68122.1"/>
    </source>
</evidence>
<dbReference type="EMBL" id="CP000107">
    <property type="protein sequence ID" value="AAZ68122.1"/>
    <property type="molecule type" value="Genomic_DNA"/>
</dbReference>